<protein>
    <submittedName>
        <fullName evidence="1">Uncharacterized protein</fullName>
    </submittedName>
</protein>
<dbReference type="GO" id="GO:0019005">
    <property type="term" value="C:SCF ubiquitin ligase complex"/>
    <property type="evidence" value="ECO:0007669"/>
    <property type="project" value="TreeGrafter"/>
</dbReference>
<dbReference type="InterPro" id="IPR032675">
    <property type="entry name" value="LRR_dom_sf"/>
</dbReference>
<name>A0A803LE72_CHEQI</name>
<organism evidence="1 2">
    <name type="scientific">Chenopodium quinoa</name>
    <name type="common">Quinoa</name>
    <dbReference type="NCBI Taxonomy" id="63459"/>
    <lineage>
        <taxon>Eukaryota</taxon>
        <taxon>Viridiplantae</taxon>
        <taxon>Streptophyta</taxon>
        <taxon>Embryophyta</taxon>
        <taxon>Tracheophyta</taxon>
        <taxon>Spermatophyta</taxon>
        <taxon>Magnoliopsida</taxon>
        <taxon>eudicotyledons</taxon>
        <taxon>Gunneridae</taxon>
        <taxon>Pentapetalae</taxon>
        <taxon>Caryophyllales</taxon>
        <taxon>Chenopodiaceae</taxon>
        <taxon>Chenopodioideae</taxon>
        <taxon>Atripliceae</taxon>
        <taxon>Chenopodium</taxon>
    </lineage>
</organism>
<dbReference type="Gene3D" id="3.80.10.10">
    <property type="entry name" value="Ribonuclease Inhibitor"/>
    <property type="match status" value="1"/>
</dbReference>
<gene>
    <name evidence="1" type="primary">LOC110698947</name>
</gene>
<proteinExistence type="predicted"/>
<dbReference type="PANTHER" id="PTHR13318">
    <property type="entry name" value="PARTNER OF PAIRED, ISOFORM B-RELATED"/>
    <property type="match status" value="1"/>
</dbReference>
<dbReference type="EnsemblPlants" id="AUR62011478-RA">
    <property type="protein sequence ID" value="AUR62011478-RA:cds"/>
    <property type="gene ID" value="AUR62011478"/>
</dbReference>
<reference evidence="1" key="2">
    <citation type="submission" date="2021-03" db="UniProtKB">
        <authorList>
            <consortium name="EnsemblPlants"/>
        </authorList>
    </citation>
    <scope>IDENTIFICATION</scope>
</reference>
<accession>A0A803LE72</accession>
<dbReference type="AlphaFoldDB" id="A0A803LE72"/>
<keyword evidence="2" id="KW-1185">Reference proteome</keyword>
<evidence type="ECO:0000313" key="1">
    <source>
        <dbReference type="EnsemblPlants" id="AUR62011478-RA:cds"/>
    </source>
</evidence>
<dbReference type="OMA" id="CASARKK"/>
<evidence type="ECO:0000313" key="2">
    <source>
        <dbReference type="Proteomes" id="UP000596660"/>
    </source>
</evidence>
<reference evidence="1" key="1">
    <citation type="journal article" date="2017" name="Nature">
        <title>The genome of Chenopodium quinoa.</title>
        <authorList>
            <person name="Jarvis D.E."/>
            <person name="Ho Y.S."/>
            <person name="Lightfoot D.J."/>
            <person name="Schmoeckel S.M."/>
            <person name="Li B."/>
            <person name="Borm T.J.A."/>
            <person name="Ohyanagi H."/>
            <person name="Mineta K."/>
            <person name="Michell C.T."/>
            <person name="Saber N."/>
            <person name="Kharbatia N.M."/>
            <person name="Rupper R.R."/>
            <person name="Sharp A.R."/>
            <person name="Dally N."/>
            <person name="Boughton B.A."/>
            <person name="Woo Y.H."/>
            <person name="Gao G."/>
            <person name="Schijlen E.G.W.M."/>
            <person name="Guo X."/>
            <person name="Momin A.A."/>
            <person name="Negrao S."/>
            <person name="Al-Babili S."/>
            <person name="Gehring C."/>
            <person name="Roessner U."/>
            <person name="Jung C."/>
            <person name="Murphy K."/>
            <person name="Arold S.T."/>
            <person name="Gojobori T."/>
            <person name="van der Linden C.G."/>
            <person name="van Loo E.N."/>
            <person name="Jellen E.N."/>
            <person name="Maughan P.J."/>
            <person name="Tester M."/>
        </authorList>
    </citation>
    <scope>NUCLEOTIDE SEQUENCE [LARGE SCALE GENOMIC DNA]</scope>
    <source>
        <strain evidence="1">cv. PI 614886</strain>
    </source>
</reference>
<dbReference type="SUPFAM" id="SSF52047">
    <property type="entry name" value="RNI-like"/>
    <property type="match status" value="1"/>
</dbReference>
<dbReference type="Gramene" id="AUR62011478-RA">
    <property type="protein sequence ID" value="AUR62011478-RA:cds"/>
    <property type="gene ID" value="AUR62011478"/>
</dbReference>
<dbReference type="Proteomes" id="UP000596660">
    <property type="component" value="Unplaced"/>
</dbReference>
<sequence>MEEEESKELLDECWEMIFDRLHHKNYTPISTISRLLQRFSNLKKIRFCNFRGDLNEAVVLIARSGLDLEELISLSYDQYKRAVWYEEVGSNMKNLKVLKYSGGHGDVDLVRIADSFPKLEEFYIDHEGVYTITVTDEGVDYMSSNLKGLLKIDLSNRAFITDKSLVSLSKNCPLLEHIKIYEYNKVTEEGISFLVNNSHHLKLFYISKDLKIDTFGVNGSSSFLTNLRSLRLQDVDISDEFLFSIAEA</sequence>
<dbReference type="GO" id="GO:0031146">
    <property type="term" value="P:SCF-dependent proteasomal ubiquitin-dependent protein catabolic process"/>
    <property type="evidence" value="ECO:0007669"/>
    <property type="project" value="TreeGrafter"/>
</dbReference>